<organism evidence="1 2">
    <name type="scientific">Streptomyces hiroshimensis</name>
    <dbReference type="NCBI Taxonomy" id="66424"/>
    <lineage>
        <taxon>Bacteria</taxon>
        <taxon>Bacillati</taxon>
        <taxon>Actinomycetota</taxon>
        <taxon>Actinomycetes</taxon>
        <taxon>Kitasatosporales</taxon>
        <taxon>Streptomycetaceae</taxon>
        <taxon>Streptomyces</taxon>
    </lineage>
</organism>
<evidence type="ECO:0000313" key="1">
    <source>
        <dbReference type="EMBL" id="GGX63224.1"/>
    </source>
</evidence>
<comment type="caution">
    <text evidence="1">The sequence shown here is derived from an EMBL/GenBank/DDBJ whole genome shotgun (WGS) entry which is preliminary data.</text>
</comment>
<evidence type="ECO:0000313" key="2">
    <source>
        <dbReference type="Proteomes" id="UP000659223"/>
    </source>
</evidence>
<sequence length="115" mass="12069">MIVLPAPAFGEAVTVLRPGPAVLDIYGNDAPGPDQEHPLHGCVVAPEPGAETVGGQDIVTDHLVIYAPAESDVRPTDRLRVRGDVFSVHGPVQDFRSPLTGTRAGVQVTARRVTG</sequence>
<proteinExistence type="predicted"/>
<accession>A0ABQ2Y408</accession>
<dbReference type="Proteomes" id="UP000659223">
    <property type="component" value="Unassembled WGS sequence"/>
</dbReference>
<protein>
    <recommendedName>
        <fullName evidence="3">Head-to-tail stopper</fullName>
    </recommendedName>
</protein>
<dbReference type="EMBL" id="BMUT01000001">
    <property type="protein sequence ID" value="GGX63224.1"/>
    <property type="molecule type" value="Genomic_DNA"/>
</dbReference>
<reference evidence="2" key="1">
    <citation type="journal article" date="2019" name="Int. J. Syst. Evol. Microbiol.">
        <title>The Global Catalogue of Microorganisms (GCM) 10K type strain sequencing project: providing services to taxonomists for standard genome sequencing and annotation.</title>
        <authorList>
            <consortium name="The Broad Institute Genomics Platform"/>
            <consortium name="The Broad Institute Genome Sequencing Center for Infectious Disease"/>
            <person name="Wu L."/>
            <person name="Ma J."/>
        </authorList>
    </citation>
    <scope>NUCLEOTIDE SEQUENCE [LARGE SCALE GENOMIC DNA]</scope>
    <source>
        <strain evidence="2">JCM 4586</strain>
    </source>
</reference>
<name>A0ABQ2Y408_9ACTN</name>
<evidence type="ECO:0008006" key="3">
    <source>
        <dbReference type="Google" id="ProtNLM"/>
    </source>
</evidence>
<gene>
    <name evidence="1" type="ORF">GCM10010324_04970</name>
</gene>
<dbReference type="RefSeq" id="WP_190019868.1">
    <property type="nucleotide sequence ID" value="NZ_BMUT01000001.1"/>
</dbReference>
<keyword evidence="2" id="KW-1185">Reference proteome</keyword>